<dbReference type="Proteomes" id="UP000196880">
    <property type="component" value="Unassembled WGS sequence"/>
</dbReference>
<evidence type="ECO:0000259" key="1">
    <source>
        <dbReference type="PROSITE" id="PS51677"/>
    </source>
</evidence>
<comment type="caution">
    <text evidence="2">The sequence shown here is derived from an EMBL/GenBank/DDBJ whole genome shotgun (WGS) entry which is preliminary data.</text>
</comment>
<dbReference type="RefSeq" id="WP_087909127.1">
    <property type="nucleotide sequence ID" value="NZ_NAIA01000002.1"/>
</dbReference>
<dbReference type="OrthoDB" id="5589314at2"/>
<dbReference type="Gene3D" id="3.20.20.370">
    <property type="entry name" value="Glycoside hydrolase/deacetylase"/>
    <property type="match status" value="1"/>
</dbReference>
<proteinExistence type="predicted"/>
<evidence type="ECO:0000313" key="3">
    <source>
        <dbReference type="Proteomes" id="UP000196880"/>
    </source>
</evidence>
<dbReference type="AlphaFoldDB" id="A0A210RZK0"/>
<keyword evidence="3" id="KW-1185">Reference proteome</keyword>
<dbReference type="GO" id="GO:0005975">
    <property type="term" value="P:carbohydrate metabolic process"/>
    <property type="evidence" value="ECO:0007669"/>
    <property type="project" value="InterPro"/>
</dbReference>
<reference evidence="2 3" key="1">
    <citation type="submission" date="2017-03" db="EMBL/GenBank/DDBJ databases">
        <title>New species Polynucleobacter sp. MWH-EgelM1-30-B4.</title>
        <authorList>
            <person name="Hahn M.W."/>
        </authorList>
    </citation>
    <scope>NUCLEOTIDE SEQUENCE [LARGE SCALE GENOMIC DNA]</scope>
    <source>
        <strain evidence="2 3">MWH-EgelM1-30-B4</strain>
    </source>
</reference>
<protein>
    <submittedName>
        <fullName evidence="2">4-deoxy-4-formamido-L-arabinose-phosphoundecaprenol deformylase</fullName>
    </submittedName>
</protein>
<name>A0A210RZK0_9BURK</name>
<dbReference type="EMBL" id="NAIA01000002">
    <property type="protein sequence ID" value="OWF66330.1"/>
    <property type="molecule type" value="Genomic_DNA"/>
</dbReference>
<accession>A0A210RZK0</accession>
<dbReference type="SUPFAM" id="SSF88713">
    <property type="entry name" value="Glycoside hydrolase/deacetylase"/>
    <property type="match status" value="1"/>
</dbReference>
<evidence type="ECO:0000313" key="2">
    <source>
        <dbReference type="EMBL" id="OWF66330.1"/>
    </source>
</evidence>
<feature type="domain" description="NodB homology" evidence="1">
    <location>
        <begin position="2"/>
        <end position="265"/>
    </location>
</feature>
<dbReference type="Pfam" id="PF01522">
    <property type="entry name" value="Polysacc_deac_1"/>
    <property type="match status" value="1"/>
</dbReference>
<sequence length="308" mass="34311">MAKIALKVDVDTLRGTKEGVPNLARALERFGLKATFLFSLGPDHTGWALKRVFRPGFLKKVSRTSVVEHYGIKTLLYGVLIPGPDIGKKAAAEMRAIDKAGHETGIHTWDHVAWQDAVRTQDSQWTKAMMQKSWDRFIEIFGHPPVTYGAAGWQMNEAAFEQLDQWGITYSSDGRAEPNLVPYRLALLSGKAKHVQYPTTLPTFDELIGIDGADEFGAVKKLLEITQSNPNDQVFTLHAELEGQKLLPAFEQLLAGWLNQGHDLVTMGELHQSWKATNQLDKIAVLPLTWGEIPNRSGELIIQNHAVN</sequence>
<dbReference type="PROSITE" id="PS51677">
    <property type="entry name" value="NODB"/>
    <property type="match status" value="1"/>
</dbReference>
<dbReference type="InterPro" id="IPR011330">
    <property type="entry name" value="Glyco_hydro/deAcase_b/a-brl"/>
</dbReference>
<gene>
    <name evidence="2" type="ORF">B6A14_03805</name>
</gene>
<dbReference type="InterPro" id="IPR002509">
    <property type="entry name" value="NODB_dom"/>
</dbReference>
<organism evidence="2 3">
    <name type="scientific">Polynucleobacter hirudinilacicola</name>
    <dbReference type="NCBI Taxonomy" id="1743166"/>
    <lineage>
        <taxon>Bacteria</taxon>
        <taxon>Pseudomonadati</taxon>
        <taxon>Pseudomonadota</taxon>
        <taxon>Betaproteobacteria</taxon>
        <taxon>Burkholderiales</taxon>
        <taxon>Burkholderiaceae</taxon>
        <taxon>Polynucleobacter</taxon>
    </lineage>
</organism>
<dbReference type="GO" id="GO:0016810">
    <property type="term" value="F:hydrolase activity, acting on carbon-nitrogen (but not peptide) bonds"/>
    <property type="evidence" value="ECO:0007669"/>
    <property type="project" value="InterPro"/>
</dbReference>